<organism evidence="3 4">
    <name type="scientific">Trichoglossum hirsutum</name>
    <dbReference type="NCBI Taxonomy" id="265104"/>
    <lineage>
        <taxon>Eukaryota</taxon>
        <taxon>Fungi</taxon>
        <taxon>Dikarya</taxon>
        <taxon>Ascomycota</taxon>
        <taxon>Pezizomycotina</taxon>
        <taxon>Geoglossomycetes</taxon>
        <taxon>Geoglossales</taxon>
        <taxon>Geoglossaceae</taxon>
        <taxon>Trichoglossum</taxon>
    </lineage>
</organism>
<evidence type="ECO:0000313" key="4">
    <source>
        <dbReference type="Proteomes" id="UP000750711"/>
    </source>
</evidence>
<feature type="compositionally biased region" description="Basic and acidic residues" evidence="2">
    <location>
        <begin position="18"/>
        <end position="31"/>
    </location>
</feature>
<dbReference type="EMBL" id="JAGHQM010000440">
    <property type="protein sequence ID" value="KAH0561972.1"/>
    <property type="molecule type" value="Genomic_DNA"/>
</dbReference>
<dbReference type="Proteomes" id="UP000750711">
    <property type="component" value="Unassembled WGS sequence"/>
</dbReference>
<evidence type="ECO:0000256" key="2">
    <source>
        <dbReference type="SAM" id="MobiDB-lite"/>
    </source>
</evidence>
<evidence type="ECO:0000313" key="3">
    <source>
        <dbReference type="EMBL" id="KAH0561972.1"/>
    </source>
</evidence>
<feature type="coiled-coil region" evidence="1">
    <location>
        <begin position="166"/>
        <end position="298"/>
    </location>
</feature>
<feature type="region of interest" description="Disordered" evidence="2">
    <location>
        <begin position="1"/>
        <end position="47"/>
    </location>
</feature>
<keyword evidence="4" id="KW-1185">Reference proteome</keyword>
<reference evidence="3" key="1">
    <citation type="submission" date="2021-03" db="EMBL/GenBank/DDBJ databases">
        <title>Comparative genomics and phylogenomic investigation of the class Geoglossomycetes provide insights into ecological specialization and systematics.</title>
        <authorList>
            <person name="Melie T."/>
            <person name="Pirro S."/>
            <person name="Miller A.N."/>
            <person name="Quandt A."/>
        </authorList>
    </citation>
    <scope>NUCLEOTIDE SEQUENCE</scope>
    <source>
        <strain evidence="3">CAQ_001_2017</strain>
    </source>
</reference>
<sequence>MSLSFTTHDADYVPSRAPLREGSKTSTRDSDQSLSRGQDQSFDPGVLSVNSQSNVVYRKNDALSLPTRSRKSINQTELGPQMLKVASPMDKQQTFETPSTGEIESSRHRRENLAEENARLRLELEALWKQKEDVHDAMDKMLSDLIAAQSGLEEKEAAMNRQLGVVNEQNIQLERLRQTASSLSTELEEKRITRRDIQQSSELEQAVSKLKTEIREKDIQLRERDHILREREVDWKVELHALNEKLSQQQRRCEDAVAELHELQAADTSQAKSEKAKALQYLQELQQLRADISEKKVEDNSQALDQLKASHAAELAELRRISNFFKNNSERLSKQIKEMMAENRVLKESIGAKDRENSR</sequence>
<name>A0A9P8RQV2_9PEZI</name>
<proteinExistence type="predicted"/>
<comment type="caution">
    <text evidence="3">The sequence shown here is derived from an EMBL/GenBank/DDBJ whole genome shotgun (WGS) entry which is preliminary data.</text>
</comment>
<protein>
    <submittedName>
        <fullName evidence="3">Uncharacterized protein</fullName>
    </submittedName>
</protein>
<accession>A0A9P8RQV2</accession>
<gene>
    <name evidence="3" type="ORF">GP486_003323</name>
</gene>
<feature type="compositionally biased region" description="Polar residues" evidence="2">
    <location>
        <begin position="32"/>
        <end position="41"/>
    </location>
</feature>
<dbReference type="AlphaFoldDB" id="A0A9P8RQV2"/>
<evidence type="ECO:0000256" key="1">
    <source>
        <dbReference type="SAM" id="Coils"/>
    </source>
</evidence>
<feature type="compositionally biased region" description="Polar residues" evidence="2">
    <location>
        <begin position="90"/>
        <end position="103"/>
    </location>
</feature>
<feature type="region of interest" description="Disordered" evidence="2">
    <location>
        <begin position="90"/>
        <end position="111"/>
    </location>
</feature>
<keyword evidence="1" id="KW-0175">Coiled coil</keyword>